<dbReference type="InterPro" id="IPR023210">
    <property type="entry name" value="NADP_OxRdtase_dom"/>
</dbReference>
<evidence type="ECO:0000313" key="4">
    <source>
        <dbReference type="Proteomes" id="UP000001116"/>
    </source>
</evidence>
<sequence>MQTPQQTPQQTSSRVQEVALGSQGLRVSAQALGTMGMSVWYGPRDDAESLATLHQALDSGVTFFDTAEAYGPFRNEQLLAQVLNTRRAEATVATKWGTDFAPDGTSLGQDGSAEHCRRAIERSLTHLGVEAVDVYYLHRVDPKVPVEESVGAMGELVTAGKVRFIGICEAAPDTIRRAHATFPLTAVQSEYSLFARDVERNGVLETVRELGIGFAGFSPLGRGVLSGAITTPDDLAPDDARRYLPRFSSENLAANERLVDVVRSLGERLHVSASQIALAWVMAQGVVPIAGTKRRRYLQDNVAAAGVHLSPQHLAELDAVFTPDAVAGERDTAAGLRANYR</sequence>
<feature type="domain" description="NADP-dependent oxidoreductase" evidence="2">
    <location>
        <begin position="32"/>
        <end position="320"/>
    </location>
</feature>
<dbReference type="Proteomes" id="UP000001116">
    <property type="component" value="Chromosome"/>
</dbReference>
<keyword evidence="1" id="KW-0560">Oxidoreductase</keyword>
<proteinExistence type="predicted"/>
<gene>
    <name evidence="3" type="ordered locus">Krad_2317</name>
</gene>
<dbReference type="EMBL" id="CP000750">
    <property type="protein sequence ID" value="ABS03798.1"/>
    <property type="molecule type" value="Genomic_DNA"/>
</dbReference>
<dbReference type="PANTHER" id="PTHR43625:SF40">
    <property type="entry name" value="ALDO-KETO REDUCTASE YAKC [NADP(+)]"/>
    <property type="match status" value="1"/>
</dbReference>
<dbReference type="STRING" id="266940.Krad_2317"/>
<organism evidence="3 4">
    <name type="scientific">Kineococcus radiotolerans (strain ATCC BAA-149 / DSM 14245 / SRS30216)</name>
    <dbReference type="NCBI Taxonomy" id="266940"/>
    <lineage>
        <taxon>Bacteria</taxon>
        <taxon>Bacillati</taxon>
        <taxon>Actinomycetota</taxon>
        <taxon>Actinomycetes</taxon>
        <taxon>Kineosporiales</taxon>
        <taxon>Kineosporiaceae</taxon>
        <taxon>Kineococcus</taxon>
    </lineage>
</organism>
<dbReference type="InterPro" id="IPR036812">
    <property type="entry name" value="NAD(P)_OxRdtase_dom_sf"/>
</dbReference>
<dbReference type="GO" id="GO:0016491">
    <property type="term" value="F:oxidoreductase activity"/>
    <property type="evidence" value="ECO:0007669"/>
    <property type="project" value="UniProtKB-KW"/>
</dbReference>
<dbReference type="CDD" id="cd19076">
    <property type="entry name" value="AKR_AKR13A_13D"/>
    <property type="match status" value="1"/>
</dbReference>
<keyword evidence="4" id="KW-1185">Reference proteome</keyword>
<dbReference type="SUPFAM" id="SSF51430">
    <property type="entry name" value="NAD(P)-linked oxidoreductase"/>
    <property type="match status" value="1"/>
</dbReference>
<name>A6WAF9_KINRD</name>
<dbReference type="AlphaFoldDB" id="A6WAF9"/>
<accession>A6WAF9</accession>
<evidence type="ECO:0000313" key="3">
    <source>
        <dbReference type="EMBL" id="ABS03798.1"/>
    </source>
</evidence>
<evidence type="ECO:0000259" key="2">
    <source>
        <dbReference type="Pfam" id="PF00248"/>
    </source>
</evidence>
<dbReference type="eggNOG" id="COG0667">
    <property type="taxonomic scope" value="Bacteria"/>
</dbReference>
<reference evidence="4" key="1">
    <citation type="journal article" date="2008" name="PLoS ONE">
        <title>Survival in nuclear waste, extreme resistance, and potential applications gleaned from the genome sequence of Kineococcus radiotolerans SRS30216.</title>
        <authorList>
            <person name="Bagwell C.E."/>
            <person name="Bhat S."/>
            <person name="Hawkins G.M."/>
            <person name="Smith B.W."/>
            <person name="Biswas T."/>
            <person name="Hoover T.R."/>
            <person name="Saunders E."/>
            <person name="Han C.S."/>
            <person name="Tsodikov O.V."/>
            <person name="Shimkets L.J."/>
        </authorList>
    </citation>
    <scope>NUCLEOTIDE SEQUENCE [LARGE SCALE GENOMIC DNA]</scope>
    <source>
        <strain evidence="4">ATCC BAA-149 / DSM 14245 / SRS30216</strain>
    </source>
</reference>
<dbReference type="HOGENOM" id="CLU_023205_2_1_11"/>
<protein>
    <submittedName>
        <fullName evidence="3">Aldo/keto reductase</fullName>
    </submittedName>
</protein>
<evidence type="ECO:0000256" key="1">
    <source>
        <dbReference type="ARBA" id="ARBA00023002"/>
    </source>
</evidence>
<dbReference type="InterPro" id="IPR050791">
    <property type="entry name" value="Aldo-Keto_reductase"/>
</dbReference>
<dbReference type="Pfam" id="PF00248">
    <property type="entry name" value="Aldo_ket_red"/>
    <property type="match status" value="1"/>
</dbReference>
<dbReference type="PANTHER" id="PTHR43625">
    <property type="entry name" value="AFLATOXIN B1 ALDEHYDE REDUCTASE"/>
    <property type="match status" value="1"/>
</dbReference>
<dbReference type="Gene3D" id="3.20.20.100">
    <property type="entry name" value="NADP-dependent oxidoreductase domain"/>
    <property type="match status" value="1"/>
</dbReference>
<dbReference type="KEGG" id="kra:Krad_2317"/>
<dbReference type="GO" id="GO:0005737">
    <property type="term" value="C:cytoplasm"/>
    <property type="evidence" value="ECO:0007669"/>
    <property type="project" value="TreeGrafter"/>
</dbReference>